<dbReference type="PRINTS" id="PR00838">
    <property type="entry name" value="V5ALLERGEN"/>
</dbReference>
<protein>
    <submittedName>
        <fullName evidence="3">Cysteine-rich secretory protein family domain-containing protein</fullName>
    </submittedName>
</protein>
<keyword evidence="1" id="KW-0732">Signal</keyword>
<proteinExistence type="predicted"/>
<dbReference type="EMBL" id="JAKKPZ010000515">
    <property type="protein sequence ID" value="KAI1694392.1"/>
    <property type="molecule type" value="Genomic_DNA"/>
</dbReference>
<dbReference type="Pfam" id="PF00188">
    <property type="entry name" value="CAP"/>
    <property type="match status" value="1"/>
</dbReference>
<reference evidence="3" key="1">
    <citation type="submission" date="2022-01" db="EMBL/GenBank/DDBJ databases">
        <title>Genome Sequence Resource for Two Populations of Ditylenchus destructor, the Migratory Endoparasitic Phytonematode.</title>
        <authorList>
            <person name="Zhang H."/>
            <person name="Lin R."/>
            <person name="Xie B."/>
        </authorList>
    </citation>
    <scope>NUCLEOTIDE SEQUENCE</scope>
    <source>
        <strain evidence="3">BazhouSP</strain>
    </source>
</reference>
<dbReference type="PRINTS" id="PR00837">
    <property type="entry name" value="V5TPXLIKE"/>
</dbReference>
<dbReference type="PANTHER" id="PTHR10334">
    <property type="entry name" value="CYSTEINE-RICH SECRETORY PROTEIN-RELATED"/>
    <property type="match status" value="1"/>
</dbReference>
<gene>
    <name evidence="3" type="ORF">DdX_20138</name>
</gene>
<comment type="caution">
    <text evidence="3">The sequence shown here is derived from an EMBL/GenBank/DDBJ whole genome shotgun (WGS) entry which is preliminary data.</text>
</comment>
<accession>A0AAD4QWN0</accession>
<dbReference type="InterPro" id="IPR035940">
    <property type="entry name" value="CAP_sf"/>
</dbReference>
<dbReference type="InterPro" id="IPR001283">
    <property type="entry name" value="CRISP-related"/>
</dbReference>
<dbReference type="InterPro" id="IPR018244">
    <property type="entry name" value="Allrgn_V5/Tpx1_CS"/>
</dbReference>
<dbReference type="Proteomes" id="UP001201812">
    <property type="component" value="Unassembled WGS sequence"/>
</dbReference>
<dbReference type="SMART" id="SM00198">
    <property type="entry name" value="SCP"/>
    <property type="match status" value="1"/>
</dbReference>
<dbReference type="Gene3D" id="3.40.33.10">
    <property type="entry name" value="CAP"/>
    <property type="match status" value="1"/>
</dbReference>
<evidence type="ECO:0000256" key="1">
    <source>
        <dbReference type="SAM" id="SignalP"/>
    </source>
</evidence>
<dbReference type="InterPro" id="IPR002413">
    <property type="entry name" value="V5_allergen-like"/>
</dbReference>
<dbReference type="GO" id="GO:0005576">
    <property type="term" value="C:extracellular region"/>
    <property type="evidence" value="ECO:0007669"/>
    <property type="project" value="InterPro"/>
</dbReference>
<name>A0AAD4QWN0_9BILA</name>
<keyword evidence="4" id="KW-1185">Reference proteome</keyword>
<feature type="signal peptide" evidence="1">
    <location>
        <begin position="1"/>
        <end position="17"/>
    </location>
</feature>
<organism evidence="3 4">
    <name type="scientific">Ditylenchus destructor</name>
    <dbReference type="NCBI Taxonomy" id="166010"/>
    <lineage>
        <taxon>Eukaryota</taxon>
        <taxon>Metazoa</taxon>
        <taxon>Ecdysozoa</taxon>
        <taxon>Nematoda</taxon>
        <taxon>Chromadorea</taxon>
        <taxon>Rhabditida</taxon>
        <taxon>Tylenchina</taxon>
        <taxon>Tylenchomorpha</taxon>
        <taxon>Sphaerularioidea</taxon>
        <taxon>Anguinidae</taxon>
        <taxon>Anguininae</taxon>
        <taxon>Ditylenchus</taxon>
    </lineage>
</organism>
<dbReference type="SUPFAM" id="SSF55797">
    <property type="entry name" value="PR-1-like"/>
    <property type="match status" value="1"/>
</dbReference>
<sequence length="208" mass="23959">MFALLLLVLIFIDDFDARLSKKERRAVLNAHNHYRRTLANGKSRSNDGKTLPKAANMLKMKYSRKIEHVAQKWASKCTGEHSYNPKYGENIAQFWPYANKKKVLKESARDWWAELKKFGMNRNLKFTETLDNGNTWHDIGHWSQMAWAKTLKIGCGVSKCPGKVPWPNSAFVVCNYSPNGNYLNELVYKHGKPCSKCKKCDKSLCVKK</sequence>
<evidence type="ECO:0000259" key="2">
    <source>
        <dbReference type="SMART" id="SM00198"/>
    </source>
</evidence>
<evidence type="ECO:0000313" key="4">
    <source>
        <dbReference type="Proteomes" id="UP001201812"/>
    </source>
</evidence>
<feature type="domain" description="SCP" evidence="2">
    <location>
        <begin position="22"/>
        <end position="184"/>
    </location>
</feature>
<feature type="chain" id="PRO_5042068603" evidence="1">
    <location>
        <begin position="18"/>
        <end position="208"/>
    </location>
</feature>
<dbReference type="InterPro" id="IPR014044">
    <property type="entry name" value="CAP_dom"/>
</dbReference>
<dbReference type="PROSITE" id="PS01009">
    <property type="entry name" value="CRISP_1"/>
    <property type="match status" value="1"/>
</dbReference>
<dbReference type="PROSITE" id="PS01010">
    <property type="entry name" value="CRISP_2"/>
    <property type="match status" value="1"/>
</dbReference>
<dbReference type="CDD" id="cd05380">
    <property type="entry name" value="CAP_euk"/>
    <property type="match status" value="1"/>
</dbReference>
<evidence type="ECO:0000313" key="3">
    <source>
        <dbReference type="EMBL" id="KAI1694392.1"/>
    </source>
</evidence>
<dbReference type="AlphaFoldDB" id="A0AAD4QWN0"/>